<dbReference type="EMBL" id="CP040915">
    <property type="protein sequence ID" value="QDC25518.1"/>
    <property type="molecule type" value="Genomic_DNA"/>
</dbReference>
<dbReference type="OrthoDB" id="6620093at2"/>
<comment type="similarity">
    <text evidence="1">Belongs to the glycosyltransferase 28 family.</text>
</comment>
<evidence type="ECO:0000259" key="5">
    <source>
        <dbReference type="Pfam" id="PF21036"/>
    </source>
</evidence>
<feature type="domain" description="Erythromycin biosynthesis protein CIII-like C-terminal" evidence="4">
    <location>
        <begin position="239"/>
        <end position="381"/>
    </location>
</feature>
<dbReference type="AlphaFoldDB" id="A0A5B8C596"/>
<evidence type="ECO:0000256" key="3">
    <source>
        <dbReference type="ARBA" id="ARBA00022679"/>
    </source>
</evidence>
<dbReference type="InterPro" id="IPR050426">
    <property type="entry name" value="Glycosyltransferase_28"/>
</dbReference>
<dbReference type="InterPro" id="IPR010610">
    <property type="entry name" value="EryCIII-like_C"/>
</dbReference>
<dbReference type="FunFam" id="3.40.50.2000:FF:000072">
    <property type="entry name" value="Glycosyl transferase"/>
    <property type="match status" value="1"/>
</dbReference>
<evidence type="ECO:0000256" key="1">
    <source>
        <dbReference type="ARBA" id="ARBA00006962"/>
    </source>
</evidence>
<name>A0A5B8C596_9MICO</name>
<dbReference type="Proteomes" id="UP000314616">
    <property type="component" value="Chromosome"/>
</dbReference>
<dbReference type="GO" id="GO:0016758">
    <property type="term" value="F:hexosyltransferase activity"/>
    <property type="evidence" value="ECO:0007669"/>
    <property type="project" value="UniProtKB-ARBA"/>
</dbReference>
<feature type="domain" description="Erythromycin biosynthesis protein CIII-like N-terminal" evidence="5">
    <location>
        <begin position="23"/>
        <end position="133"/>
    </location>
</feature>
<evidence type="ECO:0000313" key="6">
    <source>
        <dbReference type="EMBL" id="QDC25518.1"/>
    </source>
</evidence>
<evidence type="ECO:0000256" key="2">
    <source>
        <dbReference type="ARBA" id="ARBA00022676"/>
    </source>
</evidence>
<proteinExistence type="inferred from homology"/>
<dbReference type="InterPro" id="IPR048284">
    <property type="entry name" value="EryCIII-like_N"/>
</dbReference>
<dbReference type="PANTHER" id="PTHR48050">
    <property type="entry name" value="STEROL 3-BETA-GLUCOSYLTRANSFERASE"/>
    <property type="match status" value="1"/>
</dbReference>
<organism evidence="6 7">
    <name type="scientific">Georgenia yuyongxinii</name>
    <dbReference type="NCBI Taxonomy" id="2589797"/>
    <lineage>
        <taxon>Bacteria</taxon>
        <taxon>Bacillati</taxon>
        <taxon>Actinomycetota</taxon>
        <taxon>Actinomycetes</taxon>
        <taxon>Micrococcales</taxon>
        <taxon>Bogoriellaceae</taxon>
        <taxon>Georgenia</taxon>
    </lineage>
</organism>
<dbReference type="Pfam" id="PF21036">
    <property type="entry name" value="EryCIII-like_N"/>
    <property type="match status" value="1"/>
</dbReference>
<dbReference type="CDD" id="cd03784">
    <property type="entry name" value="GT1_Gtf-like"/>
    <property type="match status" value="1"/>
</dbReference>
<keyword evidence="3 6" id="KW-0808">Transferase</keyword>
<sequence>MRALVTFAGGTGHYGPLAPIARALSDAGHEVRVACQASAAPVVAADGFDVVATSAETARPVRLTELLPLDPDREDRALREAYAGSVARSRARELLALGQTWRPDVVVCDEVDFGAMVAAERLGVPHATVLVMAAGSFVREEVIGEPLRRLRAEHGLRDEPGLAMPARHLVLCPFPPSFRDPAFPLPATARLLRPAGVGVGGHGVADGVPSSTGDAAHPLVYFSLGTVFNLESGDLFARVVTGLRDLPADVLVSLGADLEAAVVGPQPDHVRVETYVDQAAVVARAAVVVTHGGSGTVSAALAAGVPLVVLPMGADQPHNAARCTDLGVGLVLDPVTVPPAQVRDAVGAMLTDPGYRRRAQGVAAEAATLPAPAVAVGWLEDLAIR</sequence>
<accession>A0A5B8C596</accession>
<dbReference type="GO" id="GO:0008194">
    <property type="term" value="F:UDP-glycosyltransferase activity"/>
    <property type="evidence" value="ECO:0007669"/>
    <property type="project" value="InterPro"/>
</dbReference>
<evidence type="ECO:0000259" key="4">
    <source>
        <dbReference type="Pfam" id="PF06722"/>
    </source>
</evidence>
<dbReference type="SUPFAM" id="SSF53756">
    <property type="entry name" value="UDP-Glycosyltransferase/glycogen phosphorylase"/>
    <property type="match status" value="1"/>
</dbReference>
<evidence type="ECO:0000313" key="7">
    <source>
        <dbReference type="Proteomes" id="UP000314616"/>
    </source>
</evidence>
<dbReference type="PANTHER" id="PTHR48050:SF13">
    <property type="entry name" value="STEROL 3-BETA-GLUCOSYLTRANSFERASE UGT80A2"/>
    <property type="match status" value="1"/>
</dbReference>
<dbReference type="Gene3D" id="3.40.50.2000">
    <property type="entry name" value="Glycogen Phosphorylase B"/>
    <property type="match status" value="2"/>
</dbReference>
<gene>
    <name evidence="6" type="ORF">FE374_13655</name>
</gene>
<dbReference type="Pfam" id="PF06722">
    <property type="entry name" value="EryCIII-like_C"/>
    <property type="match status" value="1"/>
</dbReference>
<dbReference type="KEGG" id="gyu:FE374_13655"/>
<dbReference type="GO" id="GO:0017000">
    <property type="term" value="P:antibiotic biosynthetic process"/>
    <property type="evidence" value="ECO:0007669"/>
    <property type="project" value="UniProtKB-ARBA"/>
</dbReference>
<dbReference type="RefSeq" id="WP_139929731.1">
    <property type="nucleotide sequence ID" value="NZ_CP040915.1"/>
</dbReference>
<keyword evidence="2" id="KW-0328">Glycosyltransferase</keyword>
<protein>
    <submittedName>
        <fullName evidence="6">Glycosyltransferase family 1 protein</fullName>
    </submittedName>
</protein>
<dbReference type="InterPro" id="IPR002213">
    <property type="entry name" value="UDP_glucos_trans"/>
</dbReference>
<reference evidence="6 7" key="1">
    <citation type="submission" date="2019-05" db="EMBL/GenBank/DDBJ databases">
        <title>Georgenia *** sp. nov., and Georgenia *** sp. nov., isolated from the intestinal contents of plateau pika (Ochotona curzoniae) in the Qinghai-Tibet plateau of China.</title>
        <authorList>
            <person name="Tian Z."/>
        </authorList>
    </citation>
    <scope>NUCLEOTIDE SEQUENCE [LARGE SCALE GENOMIC DNA]</scope>
    <source>
        <strain evidence="6 7">Z443</strain>
    </source>
</reference>